<feature type="region of interest" description="Disordered" evidence="1">
    <location>
        <begin position="324"/>
        <end position="345"/>
    </location>
</feature>
<evidence type="ECO:0000313" key="4">
    <source>
        <dbReference type="Proteomes" id="UP000694426"/>
    </source>
</evidence>
<name>A0A8B9BGF5_9AVES</name>
<dbReference type="GeneTree" id="ENSGT00390000006729"/>
<dbReference type="Pfam" id="PF00169">
    <property type="entry name" value="PH"/>
    <property type="match status" value="1"/>
</dbReference>
<dbReference type="InterPro" id="IPR001849">
    <property type="entry name" value="PH_domain"/>
</dbReference>
<protein>
    <submittedName>
        <fullName evidence="3">Pleckstrin homology domain containing S1</fullName>
    </submittedName>
</protein>
<dbReference type="Ensembl" id="ENSABRT00000005625.1">
    <property type="protein sequence ID" value="ENSABRP00000003907.1"/>
    <property type="gene ID" value="ENSABRG00000003681.1"/>
</dbReference>
<dbReference type="PANTHER" id="PTHR47014:SF1">
    <property type="entry name" value="PLECKSTRIN HOMOLOGY DOMAIN-CONTAINING FAMILY S MEMBER 1"/>
    <property type="match status" value="1"/>
</dbReference>
<keyword evidence="4" id="KW-1185">Reference proteome</keyword>
<accession>A0A8B9BGF5</accession>
<evidence type="ECO:0000313" key="3">
    <source>
        <dbReference type="Ensembl" id="ENSABRP00000003907.1"/>
    </source>
</evidence>
<reference evidence="3" key="1">
    <citation type="submission" date="2025-08" db="UniProtKB">
        <authorList>
            <consortium name="Ensembl"/>
        </authorList>
    </citation>
    <scope>IDENTIFICATION</scope>
</reference>
<reference evidence="3" key="2">
    <citation type="submission" date="2025-09" db="UniProtKB">
        <authorList>
            <consortium name="Ensembl"/>
        </authorList>
    </citation>
    <scope>IDENTIFICATION</scope>
</reference>
<evidence type="ECO:0000256" key="1">
    <source>
        <dbReference type="SAM" id="MobiDB-lite"/>
    </source>
</evidence>
<dbReference type="SMART" id="SM00233">
    <property type="entry name" value="PH"/>
    <property type="match status" value="1"/>
</dbReference>
<organism evidence="3 4">
    <name type="scientific">Anser brachyrhynchus</name>
    <name type="common">Pink-footed goose</name>
    <dbReference type="NCBI Taxonomy" id="132585"/>
    <lineage>
        <taxon>Eukaryota</taxon>
        <taxon>Metazoa</taxon>
        <taxon>Chordata</taxon>
        <taxon>Craniata</taxon>
        <taxon>Vertebrata</taxon>
        <taxon>Euteleostomi</taxon>
        <taxon>Archelosauria</taxon>
        <taxon>Archosauria</taxon>
        <taxon>Dinosauria</taxon>
        <taxon>Saurischia</taxon>
        <taxon>Theropoda</taxon>
        <taxon>Coelurosauria</taxon>
        <taxon>Aves</taxon>
        <taxon>Neognathae</taxon>
        <taxon>Galloanserae</taxon>
        <taxon>Anseriformes</taxon>
        <taxon>Anatidae</taxon>
        <taxon>Anserinae</taxon>
        <taxon>Anser</taxon>
    </lineage>
</organism>
<dbReference type="Gene3D" id="2.30.29.30">
    <property type="entry name" value="Pleckstrin-homology domain (PH domain)/Phosphotyrosine-binding domain (PTB)"/>
    <property type="match status" value="1"/>
</dbReference>
<dbReference type="PANTHER" id="PTHR47014">
    <property type="entry name" value="PLECKSTRIN HOMOLOGY DOMAIN-CONTAINING FAMILY S MEMBER 1"/>
    <property type="match status" value="1"/>
</dbReference>
<proteinExistence type="predicted"/>
<feature type="domain" description="PH" evidence="2">
    <location>
        <begin position="22"/>
        <end position="137"/>
    </location>
</feature>
<dbReference type="InterPro" id="IPR042986">
    <property type="entry name" value="PLEKHS1"/>
</dbReference>
<evidence type="ECO:0000259" key="2">
    <source>
        <dbReference type="PROSITE" id="PS50003"/>
    </source>
</evidence>
<dbReference type="Proteomes" id="UP000694426">
    <property type="component" value="Unplaced"/>
</dbReference>
<dbReference type="InterPro" id="IPR011993">
    <property type="entry name" value="PH-like_dom_sf"/>
</dbReference>
<gene>
    <name evidence="3" type="primary">PLEKHS1</name>
</gene>
<dbReference type="AlphaFoldDB" id="A0A8B9BGF5"/>
<dbReference type="PROSITE" id="PS50003">
    <property type="entry name" value="PH_DOMAIN"/>
    <property type="match status" value="1"/>
</dbReference>
<feature type="region of interest" description="Disordered" evidence="1">
    <location>
        <begin position="183"/>
        <end position="210"/>
    </location>
</feature>
<sequence>MASGNRKYSAVGAQNTFCPEGGIFLHGFLIKSPPLQLFNSQKSWKRRFFILSKSTKGKYILKYLKGQSVKGSIAVDEIVKVEIGISSSEIMATVKKMFRCFFEEVMSITTGNRCYYLIGKSSQEIENWVTAISSIKKAKKDEHCPQNQDLANPEVKSRPCSLPLLLDSVDVTNFLERQSYLEDYGPSEDKNRPNSDPGPHQAQNDSLRGVFPNLDKTLRKSDENSLSSNSDEDIKKEEEAYYQTPSNLLAKCNAEVSKPKPIDESHVPVPKKTWQRKPVKENVYVSMESLRLLDNSCQLTCRHDRPPTPPKRWGNSACPRDLEANRDLKLPENSTTQQSTLQRRHNSSPLSVVQLSILLSQVTDETQLQELDIFIPLADINSYLQLTEAAGQICVSQWTGPCQLGCLFNHGDRIVAVNDLHPQNLEEASLFISRSMRKEVKLTVCRIPHSDTFHVKGCSCS</sequence>
<feature type="compositionally biased region" description="Polar residues" evidence="1">
    <location>
        <begin position="332"/>
        <end position="341"/>
    </location>
</feature>
<dbReference type="SUPFAM" id="SSF50729">
    <property type="entry name" value="PH domain-like"/>
    <property type="match status" value="1"/>
</dbReference>